<protein>
    <submittedName>
        <fullName evidence="1">Uncharacterized protein</fullName>
    </submittedName>
</protein>
<dbReference type="HOGENOM" id="CLU_176850_0_0_0"/>
<evidence type="ECO:0000313" key="2">
    <source>
        <dbReference type="Proteomes" id="UP000001260"/>
    </source>
</evidence>
<name>Q252N5_CHLFF</name>
<keyword evidence="2" id="KW-1185">Reference proteome</keyword>
<dbReference type="Proteomes" id="UP000001260">
    <property type="component" value="Chromosome"/>
</dbReference>
<reference evidence="1 2" key="1">
    <citation type="journal article" date="2006" name="DNA Res.">
        <title>Genome sequence of the cat pathogen, Chlamydophila felis.</title>
        <authorList>
            <person name="Azuma Y."/>
            <person name="Hirakawa H."/>
            <person name="Yamashita A."/>
            <person name="Cai Y."/>
            <person name="Rahman M.A."/>
            <person name="Suzuki H."/>
            <person name="Mitaku S."/>
            <person name="Toh H."/>
            <person name="Goto S."/>
            <person name="Murakami T."/>
            <person name="Sugi K."/>
            <person name="Hayashi H."/>
            <person name="Fukushi H."/>
            <person name="Hattori M."/>
            <person name="Kuhara S."/>
            <person name="Shirai M."/>
        </authorList>
    </citation>
    <scope>NUCLEOTIDE SEQUENCE [LARGE SCALE GENOMIC DNA]</scope>
    <source>
        <strain evidence="1 2">Fe/C-56</strain>
    </source>
</reference>
<dbReference type="KEGG" id="cfe:BAE81753.1"/>
<organism evidence="1 2">
    <name type="scientific">Chlamydia felis (strain Fe/C-56)</name>
    <name type="common">Chlamydophila felis</name>
    <dbReference type="NCBI Taxonomy" id="264202"/>
    <lineage>
        <taxon>Bacteria</taxon>
        <taxon>Pseudomonadati</taxon>
        <taxon>Chlamydiota</taxon>
        <taxon>Chlamydiia</taxon>
        <taxon>Chlamydiales</taxon>
        <taxon>Chlamydiaceae</taxon>
        <taxon>Chlamydia/Chlamydophila group</taxon>
        <taxon>Chlamydia</taxon>
    </lineage>
</organism>
<dbReference type="EMBL" id="AP006861">
    <property type="protein sequence ID" value="BAE81753.1"/>
    <property type="molecule type" value="Genomic_DNA"/>
</dbReference>
<proteinExistence type="predicted"/>
<gene>
    <name evidence="1" type="ordered locus">CF0981</name>
</gene>
<dbReference type="OrthoDB" id="19078at2"/>
<accession>Q252N5</accession>
<sequence>MGITYFLALPLDEEDILRFLNSAKRWAPFLNQDLYLALISYNDSAYLAKEISSFPCTIEEWQKSVDHVSSLLTHTFLCASVNGLTFFACSQFKQIDLTFCAK</sequence>
<dbReference type="RefSeq" id="WP_011458526.1">
    <property type="nucleotide sequence ID" value="NC_007899.1"/>
</dbReference>
<dbReference type="AlphaFoldDB" id="Q252N5"/>
<dbReference type="STRING" id="264202.gene:10544821"/>
<evidence type="ECO:0000313" key="1">
    <source>
        <dbReference type="EMBL" id="BAE81753.1"/>
    </source>
</evidence>